<organism evidence="2 3">
    <name type="scientific">Tritrichomonas musculus</name>
    <dbReference type="NCBI Taxonomy" id="1915356"/>
    <lineage>
        <taxon>Eukaryota</taxon>
        <taxon>Metamonada</taxon>
        <taxon>Parabasalia</taxon>
        <taxon>Tritrichomonadida</taxon>
        <taxon>Tritrichomonadidae</taxon>
        <taxon>Tritrichomonas</taxon>
    </lineage>
</organism>
<evidence type="ECO:0008006" key="4">
    <source>
        <dbReference type="Google" id="ProtNLM"/>
    </source>
</evidence>
<reference evidence="2 3" key="1">
    <citation type="submission" date="2024-04" db="EMBL/GenBank/DDBJ databases">
        <title>Tritrichomonas musculus Genome.</title>
        <authorList>
            <person name="Alves-Ferreira E."/>
            <person name="Grigg M."/>
            <person name="Lorenzi H."/>
            <person name="Galac M."/>
        </authorList>
    </citation>
    <scope>NUCLEOTIDE SEQUENCE [LARGE SCALE GENOMIC DNA]</scope>
    <source>
        <strain evidence="2 3">EAF2021</strain>
    </source>
</reference>
<gene>
    <name evidence="2" type="ORF">M9Y10_017227</name>
</gene>
<evidence type="ECO:0000313" key="3">
    <source>
        <dbReference type="Proteomes" id="UP001470230"/>
    </source>
</evidence>
<comment type="caution">
    <text evidence="2">The sequence shown here is derived from an EMBL/GenBank/DDBJ whole genome shotgun (WGS) entry which is preliminary data.</text>
</comment>
<dbReference type="Proteomes" id="UP001470230">
    <property type="component" value="Unassembled WGS sequence"/>
</dbReference>
<keyword evidence="3" id="KW-1185">Reference proteome</keyword>
<accession>A0ABR2HXC6</accession>
<keyword evidence="1" id="KW-1133">Transmembrane helix</keyword>
<dbReference type="InterPro" id="IPR005049">
    <property type="entry name" value="STL-like"/>
</dbReference>
<proteinExistence type="predicted"/>
<evidence type="ECO:0000256" key="1">
    <source>
        <dbReference type="SAM" id="Phobius"/>
    </source>
</evidence>
<dbReference type="EMBL" id="JAPFFF010000022">
    <property type="protein sequence ID" value="KAK8853666.1"/>
    <property type="molecule type" value="Genomic_DNA"/>
</dbReference>
<dbReference type="Pfam" id="PF03385">
    <property type="entry name" value="STELLO"/>
    <property type="match status" value="1"/>
</dbReference>
<keyword evidence="1" id="KW-0812">Transmembrane</keyword>
<dbReference type="PANTHER" id="PTHR31362">
    <property type="entry name" value="GLYCOSYLTRANSFERASE STELLO1-RELATED"/>
    <property type="match status" value="1"/>
</dbReference>
<feature type="transmembrane region" description="Helical" evidence="1">
    <location>
        <begin position="7"/>
        <end position="25"/>
    </location>
</feature>
<evidence type="ECO:0000313" key="2">
    <source>
        <dbReference type="EMBL" id="KAK8853666.1"/>
    </source>
</evidence>
<name>A0ABR2HXC6_9EUKA</name>
<sequence>MPKINNNVLFLIIFTSYSYIFFLFFKLHLKPNNFVNLKPINDDSNDATTGKLFKISKIRNASNIKKKFEHYTVKELTKCKSSNWAVTTSINYPTRALLQISMFKEICLVIVGDKKSPSNFSINSARAIYLPVSVQKQLPYKIIEILPLNNFARKIIGYLYAIQHGASQIYDFDDDNILINNNVNEIFEHKKMRLIISNDLVFNAYRFFQKEKETYIWPRGYPLELIKNKQEFDIQDKKNINNHVQVIQFLQNENPDLDAIYRLTQKIPSTFRKDYNQCIAINNYCPFNSQSTLFSYDSFPLLLLPMTVNGRVSDIWRSYILEKILSVNGNFVSFCPSIVEHLRNPHSLLKDFNAELPLYTQSNELIQFLKKLQIDKSFDLALEQIYIALYENNILQIDDLELVSRWLFDLKTIGFNF</sequence>
<protein>
    <recommendedName>
        <fullName evidence="4">Glycosyl transferase CAP10 domain-containing protein</fullName>
    </recommendedName>
</protein>
<dbReference type="PANTHER" id="PTHR31362:SF0">
    <property type="entry name" value="EXOSTOSIN DOMAIN-CONTAINING PROTEIN-RELATED"/>
    <property type="match status" value="1"/>
</dbReference>
<keyword evidence="1" id="KW-0472">Membrane</keyword>